<dbReference type="EMBL" id="CP042469">
    <property type="protein sequence ID" value="QOX65421.1"/>
    <property type="molecule type" value="Genomic_DNA"/>
</dbReference>
<evidence type="ECO:0000313" key="2">
    <source>
        <dbReference type="Proteomes" id="UP000594014"/>
    </source>
</evidence>
<name>A0ACD1AGA2_9FIRM</name>
<evidence type="ECO:0000313" key="1">
    <source>
        <dbReference type="EMBL" id="QOX65421.1"/>
    </source>
</evidence>
<accession>A0ACD1AGA2</accession>
<proteinExistence type="predicted"/>
<keyword evidence="1" id="KW-0436">Ligase</keyword>
<gene>
    <name evidence="1" type="ORF">FRZ06_19705</name>
</gene>
<sequence length="577" mass="64436">MRLSKMYIRTLREVPNEAEIPSHIWLLRAGMIRRLVSGVYGFMPLGFRSVRKIEDIVREEMDAKGGQEIHMSALQPAELWQESGRWYAYGPEMWRLRDRNEREFCLGPTHEEIFTDIVRSEVSSYRQLPLNLYQIQTKYRDEKRPRFGLMRSREFVMKDAYSFDRDWEGLDQSYRDMYDAYERVFTRCGLVFRAVEADTGAIGGSASHEFTALSEVGESEIAYCGSCDMAATSERAECVNDTPSDEAELPLEKVVTPGTKTIAEVAGFLKVDEKQTIKALLFRVYGEAEESVSYVAAFIRGDRELNMTKLVNALGVPEHAVEFADEAEMGAVTGSVGGFTGPVGLHDCKILVDSELVGLKNLVAGACEKDHHLINVNYGRDYKGDIVTDLKLIKAGDKCPVCGAPVKMARGIEVGQVFKLGTKYSKSMGAYYKDENMNDQLIIMGCYGIGVTRTLAAIVEQHHDENGIIWPMSVAPYHVIVTVVNTEDEQQTVLAETIYQELLKAGIEALIDDRKERPGVKFKDADVLGIPVRITVGKKAAEGVVEYKLRKESAFSEISAEAAASDAIAYVRAELSK</sequence>
<reference evidence="1" key="1">
    <citation type="submission" date="2019-08" db="EMBL/GenBank/DDBJ databases">
        <title>Genome sequence of Clostridiales bacterium MT110.</title>
        <authorList>
            <person name="Cao J."/>
        </authorList>
    </citation>
    <scope>NUCLEOTIDE SEQUENCE</scope>
    <source>
        <strain evidence="1">MT110</strain>
    </source>
</reference>
<protein>
    <submittedName>
        <fullName evidence="1">Proline--tRNA ligase</fullName>
        <ecNumber evidence="1">6.1.1.15</ecNumber>
    </submittedName>
</protein>
<dbReference type="EC" id="6.1.1.15" evidence="1"/>
<organism evidence="1 2">
    <name type="scientific">Anoxybacterium hadale</name>
    <dbReference type="NCBI Taxonomy" id="3408580"/>
    <lineage>
        <taxon>Bacteria</taxon>
        <taxon>Bacillati</taxon>
        <taxon>Bacillota</taxon>
        <taxon>Clostridia</taxon>
        <taxon>Peptostreptococcales</taxon>
        <taxon>Anaerovoracaceae</taxon>
        <taxon>Anoxybacterium</taxon>
    </lineage>
</organism>
<keyword evidence="2" id="KW-1185">Reference proteome</keyword>
<dbReference type="Proteomes" id="UP000594014">
    <property type="component" value="Chromosome"/>
</dbReference>